<dbReference type="AlphaFoldDB" id="A0A6B3SVQ6"/>
<dbReference type="PROSITE" id="PS00455">
    <property type="entry name" value="AMP_BINDING"/>
    <property type="match status" value="1"/>
</dbReference>
<evidence type="ECO:0000259" key="4">
    <source>
        <dbReference type="Pfam" id="PF13193"/>
    </source>
</evidence>
<dbReference type="InterPro" id="IPR050237">
    <property type="entry name" value="ATP-dep_AMP-bd_enzyme"/>
</dbReference>
<keyword evidence="6" id="KW-1185">Reference proteome</keyword>
<dbReference type="InterPro" id="IPR020845">
    <property type="entry name" value="AMP-binding_CS"/>
</dbReference>
<comment type="caution">
    <text evidence="5">The sequence shown here is derived from an EMBL/GenBank/DDBJ whole genome shotgun (WGS) entry which is preliminary data.</text>
</comment>
<reference evidence="5 6" key="1">
    <citation type="submission" date="2020-02" db="EMBL/GenBank/DDBJ databases">
        <authorList>
            <person name="Kim M.K."/>
        </authorList>
    </citation>
    <scope>NUCLEOTIDE SEQUENCE [LARGE SCALE GENOMIC DNA]</scope>
    <source>
        <strain evidence="5 6">17J57-3</strain>
    </source>
</reference>
<evidence type="ECO:0000313" key="5">
    <source>
        <dbReference type="EMBL" id="NEX62986.1"/>
    </source>
</evidence>
<dbReference type="EMBL" id="JAAIVB010000064">
    <property type="protein sequence ID" value="NEX62986.1"/>
    <property type="molecule type" value="Genomic_DNA"/>
</dbReference>
<accession>A0A6B3SVQ6</accession>
<dbReference type="InterPro" id="IPR045851">
    <property type="entry name" value="AMP-bd_C_sf"/>
</dbReference>
<evidence type="ECO:0000256" key="1">
    <source>
        <dbReference type="ARBA" id="ARBA00006432"/>
    </source>
</evidence>
<organism evidence="5 6">
    <name type="scientific">Noviherbaspirillum galbum</name>
    <dbReference type="NCBI Taxonomy" id="2709383"/>
    <lineage>
        <taxon>Bacteria</taxon>
        <taxon>Pseudomonadati</taxon>
        <taxon>Pseudomonadota</taxon>
        <taxon>Betaproteobacteria</taxon>
        <taxon>Burkholderiales</taxon>
        <taxon>Oxalobacteraceae</taxon>
        <taxon>Noviherbaspirillum</taxon>
    </lineage>
</organism>
<sequence>MDICRHIRRGARYWPQQPAVVCGARSVTFAQLDERSNRLANALIELGLRKGDRVALQARNCTQLVELETALLKAGLVKAALNARFTPAEAMDVVSNAAPKAFVAGPGFTHYRKGMQGLESVGHFISMDGTGEGMLDYEGLIAAAPASAVNVAVSADDLAVLHFSSGSTGKIKAAMQTFGNRMACIRKVLFRNEGAPRPGDRIALLGPVTHASGMLMQPFLYAGATLHLFERFDPAEFLAAVEQFRITHSFMVPAMINALLQDPTLGKRDLSSLRQLTYGAAPMAPARIREAWDRIGPVLAQGYGLSESTSAICTLTTRDHAEALRNAPDRLASCGRSYGESEVRVVDARGEDVRGDDIGEIVVRGDDVFKGYWGEPGLSAEVLVDGWLRTGDLARMDEHGFIYIVDRMKDMVVSGGFNVYPTEVEAALYQHPAVYEACVIGVPDERWGEAVKALVVPRPGAEAREPDLISHCRTLLADYKAPRSIDFVAALPKNANGKMARKEVRQPYWAGQERMVN</sequence>
<dbReference type="Proteomes" id="UP000482155">
    <property type="component" value="Unassembled WGS sequence"/>
</dbReference>
<dbReference type="Pfam" id="PF13193">
    <property type="entry name" value="AMP-binding_C"/>
    <property type="match status" value="1"/>
</dbReference>
<evidence type="ECO:0000259" key="3">
    <source>
        <dbReference type="Pfam" id="PF00501"/>
    </source>
</evidence>
<dbReference type="Pfam" id="PF00501">
    <property type="entry name" value="AMP-binding"/>
    <property type="match status" value="1"/>
</dbReference>
<feature type="domain" description="AMP-binding enzyme C-terminal" evidence="4">
    <location>
        <begin position="423"/>
        <end position="498"/>
    </location>
</feature>
<dbReference type="InterPro" id="IPR025110">
    <property type="entry name" value="AMP-bd_C"/>
</dbReference>
<dbReference type="PANTHER" id="PTHR43767">
    <property type="entry name" value="LONG-CHAIN-FATTY-ACID--COA LIGASE"/>
    <property type="match status" value="1"/>
</dbReference>
<dbReference type="InterPro" id="IPR000873">
    <property type="entry name" value="AMP-dep_synth/lig_dom"/>
</dbReference>
<dbReference type="FunFam" id="3.30.300.30:FF:000008">
    <property type="entry name" value="2,3-dihydroxybenzoate-AMP ligase"/>
    <property type="match status" value="1"/>
</dbReference>
<keyword evidence="2 5" id="KW-0436">Ligase</keyword>
<dbReference type="Gene3D" id="3.40.50.12780">
    <property type="entry name" value="N-terminal domain of ligase-like"/>
    <property type="match status" value="1"/>
</dbReference>
<proteinExistence type="inferred from homology"/>
<dbReference type="RefSeq" id="WP_163966240.1">
    <property type="nucleotide sequence ID" value="NZ_JAAIVB010000064.1"/>
</dbReference>
<dbReference type="SUPFAM" id="SSF56801">
    <property type="entry name" value="Acetyl-CoA synthetase-like"/>
    <property type="match status" value="1"/>
</dbReference>
<evidence type="ECO:0000313" key="6">
    <source>
        <dbReference type="Proteomes" id="UP000482155"/>
    </source>
</evidence>
<feature type="domain" description="AMP-dependent synthetase/ligase" evidence="3">
    <location>
        <begin position="9"/>
        <end position="373"/>
    </location>
</feature>
<comment type="similarity">
    <text evidence="1">Belongs to the ATP-dependent AMP-binding enzyme family.</text>
</comment>
<dbReference type="PANTHER" id="PTHR43767:SF7">
    <property type="entry name" value="MEDIUM_LONG-CHAIN-FATTY-ACID--COA LIGASE FADD8"/>
    <property type="match status" value="1"/>
</dbReference>
<name>A0A6B3SVQ6_9BURK</name>
<protein>
    <submittedName>
        <fullName evidence="5">Long-chain fatty acid--CoA ligase</fullName>
    </submittedName>
</protein>
<evidence type="ECO:0000256" key="2">
    <source>
        <dbReference type="ARBA" id="ARBA00022598"/>
    </source>
</evidence>
<dbReference type="InterPro" id="IPR042099">
    <property type="entry name" value="ANL_N_sf"/>
</dbReference>
<gene>
    <name evidence="5" type="ORF">G3574_18035</name>
</gene>
<dbReference type="Gene3D" id="3.30.300.30">
    <property type="match status" value="1"/>
</dbReference>
<dbReference type="GO" id="GO:0016877">
    <property type="term" value="F:ligase activity, forming carbon-sulfur bonds"/>
    <property type="evidence" value="ECO:0007669"/>
    <property type="project" value="UniProtKB-ARBA"/>
</dbReference>